<comment type="caution">
    <text evidence="2">The sequence shown here is derived from an EMBL/GenBank/DDBJ whole genome shotgun (WGS) entry which is preliminary data.</text>
</comment>
<accession>A0A1R1LBE6</accession>
<keyword evidence="3" id="KW-1185">Reference proteome</keyword>
<dbReference type="SUPFAM" id="SSF56281">
    <property type="entry name" value="Metallo-hydrolase/oxidoreductase"/>
    <property type="match status" value="1"/>
</dbReference>
<dbReference type="PANTHER" id="PTHR23131">
    <property type="entry name" value="ENDORIBONUCLEASE LACTB2"/>
    <property type="match status" value="1"/>
</dbReference>
<dbReference type="STRING" id="554083.BKD30_07345"/>
<dbReference type="InterPro" id="IPR050662">
    <property type="entry name" value="Sec-metab_biosynth-thioest"/>
</dbReference>
<dbReference type="PANTHER" id="PTHR23131:SF0">
    <property type="entry name" value="ENDORIBONUCLEASE LACTB2"/>
    <property type="match status" value="1"/>
</dbReference>
<dbReference type="Proteomes" id="UP000187085">
    <property type="component" value="Unassembled WGS sequence"/>
</dbReference>
<sequence length="203" mass="21618">MTAIHAVVMEIAIPAGALGPDPVTVDVRAHLVPHATGLLLVDTGMDADGAALDATLDEISATWSDVSHVVITHGHPDHVGGLDHVRAVAPHARVLAHPEERVPDAEPLADQQVVGPLRAIATPGHTAEHLSFLHEDANTLFVGDCLGTVGGRVNRAPRPFTADVDQAERTLHDLLRFRDARMIFAHGPEVADPWDQLDRLLAA</sequence>
<evidence type="ECO:0000259" key="1">
    <source>
        <dbReference type="SMART" id="SM00849"/>
    </source>
</evidence>
<organism evidence="2 3">
    <name type="scientific">Tersicoccus phoenicis</name>
    <dbReference type="NCBI Taxonomy" id="554083"/>
    <lineage>
        <taxon>Bacteria</taxon>
        <taxon>Bacillati</taxon>
        <taxon>Actinomycetota</taxon>
        <taxon>Actinomycetes</taxon>
        <taxon>Micrococcales</taxon>
        <taxon>Micrococcaceae</taxon>
        <taxon>Tersicoccus</taxon>
    </lineage>
</organism>
<dbReference type="EMBL" id="MRDE01000046">
    <property type="protein sequence ID" value="OMH24816.1"/>
    <property type="molecule type" value="Genomic_DNA"/>
</dbReference>
<dbReference type="Pfam" id="PF00753">
    <property type="entry name" value="Lactamase_B"/>
    <property type="match status" value="2"/>
</dbReference>
<dbReference type="InterPro" id="IPR001279">
    <property type="entry name" value="Metallo-B-lactamas"/>
</dbReference>
<reference evidence="2 3" key="1">
    <citation type="submission" date="2016-12" db="EMBL/GenBank/DDBJ databases">
        <title>Draft genome of Tersicoccus phoenicis 1P05MA.</title>
        <authorList>
            <person name="Nakajima Y."/>
            <person name="Yoshizawa S."/>
            <person name="Nakamura K."/>
            <person name="Ogura Y."/>
            <person name="Hayashi T."/>
            <person name="Kogure K."/>
        </authorList>
    </citation>
    <scope>NUCLEOTIDE SEQUENCE [LARGE SCALE GENOMIC DNA]</scope>
    <source>
        <strain evidence="2 3">1p05MA</strain>
    </source>
</reference>
<protein>
    <recommendedName>
        <fullName evidence="1">Metallo-beta-lactamase domain-containing protein</fullName>
    </recommendedName>
</protein>
<proteinExistence type="predicted"/>
<feature type="domain" description="Metallo-beta-lactamase" evidence="1">
    <location>
        <begin position="26"/>
        <end position="186"/>
    </location>
</feature>
<name>A0A1R1LBE6_9MICC</name>
<dbReference type="Gene3D" id="3.60.15.10">
    <property type="entry name" value="Ribonuclease Z/Hydroxyacylglutathione hydrolase-like"/>
    <property type="match status" value="2"/>
</dbReference>
<evidence type="ECO:0000313" key="3">
    <source>
        <dbReference type="Proteomes" id="UP000187085"/>
    </source>
</evidence>
<evidence type="ECO:0000313" key="2">
    <source>
        <dbReference type="EMBL" id="OMH24816.1"/>
    </source>
</evidence>
<gene>
    <name evidence="2" type="ORF">BKD30_07345</name>
</gene>
<dbReference type="AlphaFoldDB" id="A0A1R1LBE6"/>
<dbReference type="OrthoDB" id="2971563at2"/>
<dbReference type="SMART" id="SM00849">
    <property type="entry name" value="Lactamase_B"/>
    <property type="match status" value="1"/>
</dbReference>
<dbReference type="RefSeq" id="WP_076703606.1">
    <property type="nucleotide sequence ID" value="NZ_MRDE01000046.1"/>
</dbReference>
<dbReference type="InterPro" id="IPR036866">
    <property type="entry name" value="RibonucZ/Hydroxyglut_hydro"/>
</dbReference>